<dbReference type="OrthoDB" id="5578382at2759"/>
<reference evidence="2" key="1">
    <citation type="submission" date="2022-07" db="EMBL/GenBank/DDBJ databases">
        <title>Phylogenomic reconstructions and comparative analyses of Kickxellomycotina fungi.</title>
        <authorList>
            <person name="Reynolds N.K."/>
            <person name="Stajich J.E."/>
            <person name="Barry K."/>
            <person name="Grigoriev I.V."/>
            <person name="Crous P."/>
            <person name="Smith M.E."/>
        </authorList>
    </citation>
    <scope>NUCLEOTIDE SEQUENCE</scope>
    <source>
        <strain evidence="2">NRRL 3115</strain>
    </source>
</reference>
<feature type="compositionally biased region" description="Polar residues" evidence="1">
    <location>
        <begin position="443"/>
        <end position="458"/>
    </location>
</feature>
<feature type="compositionally biased region" description="Polar residues" evidence="1">
    <location>
        <begin position="390"/>
        <end position="414"/>
    </location>
</feature>
<evidence type="ECO:0000256" key="1">
    <source>
        <dbReference type="SAM" id="MobiDB-lite"/>
    </source>
</evidence>
<dbReference type="AlphaFoldDB" id="A0A9W8G7B7"/>
<feature type="compositionally biased region" description="Low complexity" evidence="1">
    <location>
        <begin position="890"/>
        <end position="902"/>
    </location>
</feature>
<proteinExistence type="predicted"/>
<feature type="compositionally biased region" description="Low complexity" evidence="1">
    <location>
        <begin position="500"/>
        <end position="511"/>
    </location>
</feature>
<evidence type="ECO:0000313" key="2">
    <source>
        <dbReference type="EMBL" id="KAJ2677698.1"/>
    </source>
</evidence>
<feature type="compositionally biased region" description="Low complexity" evidence="1">
    <location>
        <begin position="430"/>
        <end position="442"/>
    </location>
</feature>
<dbReference type="EMBL" id="JANBTW010000029">
    <property type="protein sequence ID" value="KAJ2677698.1"/>
    <property type="molecule type" value="Genomic_DNA"/>
</dbReference>
<name>A0A9W8G7B7_9FUNG</name>
<gene>
    <name evidence="2" type="ORF">GGI25_002943</name>
</gene>
<feature type="compositionally biased region" description="Polar residues" evidence="1">
    <location>
        <begin position="173"/>
        <end position="184"/>
    </location>
</feature>
<feature type="region of interest" description="Disordered" evidence="1">
    <location>
        <begin position="285"/>
        <end position="304"/>
    </location>
</feature>
<feature type="region of interest" description="Disordered" evidence="1">
    <location>
        <begin position="390"/>
        <end position="458"/>
    </location>
</feature>
<accession>A0A9W8G7B7</accession>
<feature type="compositionally biased region" description="Polar residues" evidence="1">
    <location>
        <begin position="516"/>
        <end position="525"/>
    </location>
</feature>
<feature type="region of interest" description="Disordered" evidence="1">
    <location>
        <begin position="173"/>
        <end position="239"/>
    </location>
</feature>
<dbReference type="Proteomes" id="UP001151518">
    <property type="component" value="Unassembled WGS sequence"/>
</dbReference>
<comment type="caution">
    <text evidence="2">The sequence shown here is derived from an EMBL/GenBank/DDBJ whole genome shotgun (WGS) entry which is preliminary data.</text>
</comment>
<feature type="region of interest" description="Disordered" evidence="1">
    <location>
        <begin position="500"/>
        <end position="528"/>
    </location>
</feature>
<feature type="region of interest" description="Disordered" evidence="1">
    <location>
        <begin position="870"/>
        <end position="902"/>
    </location>
</feature>
<evidence type="ECO:0000313" key="3">
    <source>
        <dbReference type="Proteomes" id="UP001151518"/>
    </source>
</evidence>
<protein>
    <submittedName>
        <fullName evidence="2">Uncharacterized protein</fullName>
    </submittedName>
</protein>
<feature type="region of interest" description="Disordered" evidence="1">
    <location>
        <begin position="589"/>
        <end position="611"/>
    </location>
</feature>
<organism evidence="2 3">
    <name type="scientific">Coemansia spiralis</name>
    <dbReference type="NCBI Taxonomy" id="417178"/>
    <lineage>
        <taxon>Eukaryota</taxon>
        <taxon>Fungi</taxon>
        <taxon>Fungi incertae sedis</taxon>
        <taxon>Zoopagomycota</taxon>
        <taxon>Kickxellomycotina</taxon>
        <taxon>Kickxellomycetes</taxon>
        <taxon>Kickxellales</taxon>
        <taxon>Kickxellaceae</taxon>
        <taxon>Coemansia</taxon>
    </lineage>
</organism>
<feature type="compositionally biased region" description="Polar residues" evidence="1">
    <location>
        <begin position="199"/>
        <end position="230"/>
    </location>
</feature>
<sequence>MTDSTHQHTPSNSAQHPAAVRYSIEELLLLRDSSPIQLPTAFSPYTPLRQVLAAVPGSQVKLPELPQGSRGGKKVTGNPYIGLEHIPKTQKDPLLAPQRQGVSNQQNRSQLPNMHRTAGVSRGGNGAGANYSMANGGMFLGEGVGDDSQRQSGHITKNSSAYANASSFRDIQHKMSSGHSTHSAASRAHGIHGVHESNNRSSATSWRSTGASRPPANIQTNSASHTNIANSDDAGRPEWMDSDLLYDESQNARRMRDMEEWKRRMKENVGGTSSAHAANGISNAVSMQQQQQQQQITSADSGPARSSRFLRLFSANSSQNGVSTDASSIRQPLPAQELLLNNAMAAAAYANGMALAEAPSLNKQEHGQSGDHMSKLLKVFGSKISVSSPNIESSIQEQNGLQNQQPSALGTKNNALGGRQKISPTQLHGSISSSSSGTSAMSTPQAAPTSGKSTEASTLQISKEINTSSSANQRLKAASPAPINEALRGIVPTSVFRKSIQSSSAGNGSSQKRPESTSSSRSGTPARNLPSWLLELSRGRASPSTEQAIERSLITNASLGTQDLVDTLEREFPALSIKPQHVDNQSISSLSVQASGGVPSESNGGGSVRDSTIGVQEMENQLSNTQQNSSSSNKGYENTIAASGKATTFAHSTAAAAVAGITTSTNPVPAPNSNTQVEVAPAATQDPGMLANVNMSVAPGPIPSTERMHMQHALPPQALMGMPPPPHMMMPDGTMVPGMMHHHPSSIAAGQIPPPPPIGIMPPPHPHMGFHSNMMFGMLPPPPPHPGMFANMPPVNMSVGQMNGIPGSVNEHQQMMMKMMMMSDMPPGMVFGQMSAAPPQLPQSHMPAQTASHSHMYSAGISYPGMPVPVTGAAPVDSNNDPGIAQPTVQALQNPHQQQQPQ</sequence>